<keyword evidence="5" id="KW-1185">Reference proteome</keyword>
<dbReference type="PANTHER" id="PTHR43479:SF11">
    <property type="entry name" value="ACREF_ENVCD OPERON REPRESSOR-RELATED"/>
    <property type="match status" value="1"/>
</dbReference>
<sequence>MSTRVQRTRNALLLAAEDLFSSKGFEKTSIAAICRKAGLSNGVFYRHFKNKDDIFRTITNEMMESFQRSVKIVKSSSKRDELKHLYISAFEALWKSRRRFKAFHEAEYRLKNIEDLVDATYLDAISKILKTNAFEIRPALKWFLIGPIRFSAIYWIIFKNNKVPVEVIDDLLDFTCHGFDIPARMSGEVTRFSINKKASYGNDNRSLIMESAEKLFGKKGYFKTSVYEIMSGAGFGQGTFYLYFKNKQALLEELVMFANRKLRHMMRDASIDLGSRLEKEIRNYRVFLEFMKEHRELYEIVRESEFIVDNLGYRYYEKLLSSYVKALRSSMDSGELRPMNEHSIAIFLMGIGHFMGLDLVFRPRYPVDKWEEYLIDLAKLIARGLEV</sequence>
<dbReference type="PRINTS" id="PR00455">
    <property type="entry name" value="HTHTETR"/>
</dbReference>
<evidence type="ECO:0000256" key="2">
    <source>
        <dbReference type="PROSITE-ProRule" id="PRU00335"/>
    </source>
</evidence>
<protein>
    <recommendedName>
        <fullName evidence="3">HTH tetR-type domain-containing protein</fullName>
    </recommendedName>
</protein>
<reference evidence="4 5" key="1">
    <citation type="submission" date="2014-02" db="EMBL/GenBank/DDBJ databases">
        <title>Kosmotoga genome sequencing.</title>
        <authorList>
            <person name="Pollo S.M."/>
            <person name="Charchuk R."/>
            <person name="Nesbo C.L."/>
        </authorList>
    </citation>
    <scope>NUCLEOTIDE SEQUENCE [LARGE SCALE GENOMIC DNA]</scope>
    <source>
        <strain evidence="4 5">S304</strain>
    </source>
</reference>
<dbReference type="PROSITE" id="PS01081">
    <property type="entry name" value="HTH_TETR_1"/>
    <property type="match status" value="1"/>
</dbReference>
<evidence type="ECO:0000313" key="4">
    <source>
        <dbReference type="EMBL" id="OAA31816.1"/>
    </source>
</evidence>
<comment type="caution">
    <text evidence="4">The sequence shown here is derived from an EMBL/GenBank/DDBJ whole genome shotgun (WGS) entry which is preliminary data.</text>
</comment>
<accession>A0A182C8H4</accession>
<dbReference type="SUPFAM" id="SSF48498">
    <property type="entry name" value="Tetracyclin repressor-like, C-terminal domain"/>
    <property type="match status" value="1"/>
</dbReference>
<evidence type="ECO:0000313" key="5">
    <source>
        <dbReference type="Proteomes" id="UP000077339"/>
    </source>
</evidence>
<keyword evidence="1 2" id="KW-0238">DNA-binding</keyword>
<dbReference type="GO" id="GO:0003677">
    <property type="term" value="F:DNA binding"/>
    <property type="evidence" value="ECO:0007669"/>
    <property type="project" value="UniProtKB-UniRule"/>
</dbReference>
<dbReference type="Gene3D" id="1.10.357.10">
    <property type="entry name" value="Tetracycline Repressor, domain 2"/>
    <property type="match status" value="2"/>
</dbReference>
<feature type="DNA-binding region" description="H-T-H motif" evidence="2">
    <location>
        <begin position="225"/>
        <end position="244"/>
    </location>
</feature>
<dbReference type="STRING" id="1453497.AT15_03020"/>
<dbReference type="AlphaFoldDB" id="A0A182C8H4"/>
<evidence type="ECO:0000256" key="1">
    <source>
        <dbReference type="ARBA" id="ARBA00023125"/>
    </source>
</evidence>
<evidence type="ECO:0000259" key="3">
    <source>
        <dbReference type="PROSITE" id="PS50977"/>
    </source>
</evidence>
<feature type="domain" description="HTH tetR-type" evidence="3">
    <location>
        <begin position="202"/>
        <end position="262"/>
    </location>
</feature>
<dbReference type="Proteomes" id="UP000077339">
    <property type="component" value="Unassembled WGS sequence"/>
</dbReference>
<dbReference type="InterPro" id="IPR023772">
    <property type="entry name" value="DNA-bd_HTH_TetR-type_CS"/>
</dbReference>
<dbReference type="RefSeq" id="WP_068345433.1">
    <property type="nucleotide sequence ID" value="NZ_JFHK01000002.1"/>
</dbReference>
<dbReference type="SUPFAM" id="SSF46689">
    <property type="entry name" value="Homeodomain-like"/>
    <property type="match status" value="2"/>
</dbReference>
<dbReference type="PANTHER" id="PTHR43479">
    <property type="entry name" value="ACREF/ENVCD OPERON REPRESSOR-RELATED"/>
    <property type="match status" value="1"/>
</dbReference>
<dbReference type="InterPro" id="IPR009057">
    <property type="entry name" value="Homeodomain-like_sf"/>
</dbReference>
<dbReference type="InterPro" id="IPR036271">
    <property type="entry name" value="Tet_transcr_reg_TetR-rel_C_sf"/>
</dbReference>
<dbReference type="Pfam" id="PF00440">
    <property type="entry name" value="TetR_N"/>
    <property type="match status" value="2"/>
</dbReference>
<gene>
    <name evidence="4" type="ORF">AT15_03020</name>
</gene>
<dbReference type="OrthoDB" id="9812993at2"/>
<dbReference type="EMBL" id="JFHK01000002">
    <property type="protein sequence ID" value="OAA31816.1"/>
    <property type="molecule type" value="Genomic_DNA"/>
</dbReference>
<feature type="DNA-binding region" description="H-T-H motif" evidence="2">
    <location>
        <begin position="29"/>
        <end position="48"/>
    </location>
</feature>
<feature type="domain" description="HTH tetR-type" evidence="3">
    <location>
        <begin position="6"/>
        <end position="66"/>
    </location>
</feature>
<dbReference type="PROSITE" id="PS50977">
    <property type="entry name" value="HTH_TETR_2"/>
    <property type="match status" value="2"/>
</dbReference>
<proteinExistence type="predicted"/>
<name>A0A182C8H4_9BACT</name>
<organism evidence="4 5">
    <name type="scientific">Kosmotoga arenicorallina S304</name>
    <dbReference type="NCBI Taxonomy" id="1453497"/>
    <lineage>
        <taxon>Bacteria</taxon>
        <taxon>Thermotogati</taxon>
        <taxon>Thermotogota</taxon>
        <taxon>Thermotogae</taxon>
        <taxon>Kosmotogales</taxon>
        <taxon>Kosmotogaceae</taxon>
        <taxon>Kosmotoga</taxon>
    </lineage>
</organism>
<dbReference type="InterPro" id="IPR001647">
    <property type="entry name" value="HTH_TetR"/>
</dbReference>
<dbReference type="PATRIC" id="fig|1453497.3.peg.600"/>
<dbReference type="InterPro" id="IPR050624">
    <property type="entry name" value="HTH-type_Tx_Regulator"/>
</dbReference>